<keyword evidence="2" id="KW-1185">Reference proteome</keyword>
<proteinExistence type="predicted"/>
<accession>A0A4Z0Q2X3</accession>
<protein>
    <submittedName>
        <fullName evidence="1">Uncharacterized protein</fullName>
    </submittedName>
</protein>
<dbReference type="RefSeq" id="WP_135461231.1">
    <property type="nucleotide sequence ID" value="NZ_SRLC01000001.1"/>
</dbReference>
<dbReference type="EMBL" id="SRLC01000001">
    <property type="protein sequence ID" value="TGE24045.1"/>
    <property type="molecule type" value="Genomic_DNA"/>
</dbReference>
<comment type="caution">
    <text evidence="1">The sequence shown here is derived from an EMBL/GenBank/DDBJ whole genome shotgun (WGS) entry which is preliminary data.</text>
</comment>
<dbReference type="OrthoDB" id="886141at2"/>
<dbReference type="Proteomes" id="UP000297549">
    <property type="component" value="Unassembled WGS sequence"/>
</dbReference>
<evidence type="ECO:0000313" key="2">
    <source>
        <dbReference type="Proteomes" id="UP000297549"/>
    </source>
</evidence>
<dbReference type="AlphaFoldDB" id="A0A4Z0Q2X3"/>
<evidence type="ECO:0000313" key="1">
    <source>
        <dbReference type="EMBL" id="TGE24045.1"/>
    </source>
</evidence>
<organism evidence="1 2">
    <name type="scientific">Hymenobacter aquaticus</name>
    <dbReference type="NCBI Taxonomy" id="1867101"/>
    <lineage>
        <taxon>Bacteria</taxon>
        <taxon>Pseudomonadati</taxon>
        <taxon>Bacteroidota</taxon>
        <taxon>Cytophagia</taxon>
        <taxon>Cytophagales</taxon>
        <taxon>Hymenobacteraceae</taxon>
        <taxon>Hymenobacter</taxon>
    </lineage>
</organism>
<gene>
    <name evidence="1" type="ORF">E5K00_02180</name>
</gene>
<reference evidence="1 2" key="1">
    <citation type="submission" date="2019-04" db="EMBL/GenBank/DDBJ databases">
        <authorList>
            <person name="Feng G."/>
            <person name="Zhang J."/>
            <person name="Zhu H."/>
        </authorList>
    </citation>
    <scope>NUCLEOTIDE SEQUENCE [LARGE SCALE GENOMIC DNA]</scope>
    <source>
        <strain evidence="1 2">JCM 31653</strain>
    </source>
</reference>
<sequence>MRQYLHHNDFGCISRCPSGCCLHLYFGNVALCLQADELADWRHLVAGLYRQHAPHLLDTASRCITLPGPVAYQAFVFTLEEVFLLHDLLMGAGLLLEAELILAGNAV</sequence>
<name>A0A4Z0Q2X3_9BACT</name>